<dbReference type="Gene3D" id="2.60.210.10">
    <property type="entry name" value="Apoptosis, Tumor Necrosis Factor Receptor Associated Protein 2, Chain A"/>
    <property type="match status" value="1"/>
</dbReference>
<dbReference type="InterPro" id="IPR001810">
    <property type="entry name" value="F-box_dom"/>
</dbReference>
<feature type="domain" description="BTB" evidence="2">
    <location>
        <begin position="528"/>
        <end position="587"/>
    </location>
</feature>
<proteinExistence type="predicted"/>
<dbReference type="SUPFAM" id="SSF54695">
    <property type="entry name" value="POZ domain"/>
    <property type="match status" value="1"/>
</dbReference>
<dbReference type="Pfam" id="PF00651">
    <property type="entry name" value="BTB"/>
    <property type="match status" value="1"/>
</dbReference>
<evidence type="ECO:0008006" key="6">
    <source>
        <dbReference type="Google" id="ProtNLM"/>
    </source>
</evidence>
<evidence type="ECO:0000313" key="4">
    <source>
        <dbReference type="EMBL" id="PIC47604.1"/>
    </source>
</evidence>
<dbReference type="EMBL" id="PDUG01000002">
    <property type="protein sequence ID" value="PIC47604.1"/>
    <property type="molecule type" value="Genomic_DNA"/>
</dbReference>
<dbReference type="SMART" id="SM00061">
    <property type="entry name" value="MATH"/>
    <property type="match status" value="1"/>
</dbReference>
<dbReference type="PROSITE" id="PS50144">
    <property type="entry name" value="MATH"/>
    <property type="match status" value="1"/>
</dbReference>
<dbReference type="PANTHER" id="PTHR22743">
    <property type="entry name" value="MEPRIN/TRAF-LIKE MATH FAMILY-C.ELEGANS"/>
    <property type="match status" value="1"/>
</dbReference>
<dbReference type="CDD" id="cd18186">
    <property type="entry name" value="BTB_POZ_ZBTB_KLHL-like"/>
    <property type="match status" value="1"/>
</dbReference>
<evidence type="ECO:0000259" key="2">
    <source>
        <dbReference type="PROSITE" id="PS50097"/>
    </source>
</evidence>
<dbReference type="SUPFAM" id="SSF49599">
    <property type="entry name" value="TRAF domain-like"/>
    <property type="match status" value="1"/>
</dbReference>
<dbReference type="AlphaFoldDB" id="A0A2G5V715"/>
<dbReference type="InterPro" id="IPR002083">
    <property type="entry name" value="MATH/TRAF_dom"/>
</dbReference>
<dbReference type="Pfam" id="PF00917">
    <property type="entry name" value="MATH"/>
    <property type="match status" value="1"/>
</dbReference>
<protein>
    <recommendedName>
        <fullName evidence="6">BTB domain-containing protein</fullName>
    </recommendedName>
</protein>
<dbReference type="PANTHER" id="PTHR22743:SF165">
    <property type="entry name" value="BTB AND MATH DOMAIN CONTAINING-RELATED"/>
    <property type="match status" value="1"/>
</dbReference>
<name>A0A2G5V715_9PELO</name>
<dbReference type="PROSITE" id="PS50097">
    <property type="entry name" value="BTB"/>
    <property type="match status" value="1"/>
</dbReference>
<evidence type="ECO:0000256" key="1">
    <source>
        <dbReference type="SAM" id="Coils"/>
    </source>
</evidence>
<feature type="coiled-coil region" evidence="1">
    <location>
        <begin position="319"/>
        <end position="374"/>
    </location>
</feature>
<keyword evidence="1" id="KW-0175">Coiled coil</keyword>
<dbReference type="CDD" id="cd00121">
    <property type="entry name" value="MATH"/>
    <property type="match status" value="1"/>
</dbReference>
<dbReference type="InterPro" id="IPR008974">
    <property type="entry name" value="TRAF-like"/>
</dbReference>
<gene>
    <name evidence="4" type="primary">Cnig_chr_II.g6905</name>
    <name evidence="4" type="ORF">B9Z55_006905</name>
</gene>
<dbReference type="SMART" id="SM00225">
    <property type="entry name" value="BTB"/>
    <property type="match status" value="1"/>
</dbReference>
<dbReference type="InterPro" id="IPR052664">
    <property type="entry name" value="BTB-MATH_domain_protein"/>
</dbReference>
<comment type="caution">
    <text evidence="4">The sequence shown here is derived from an EMBL/GenBank/DDBJ whole genome shotgun (WGS) entry which is preliminary data.</text>
</comment>
<dbReference type="Proteomes" id="UP000230233">
    <property type="component" value="Chromosome II"/>
</dbReference>
<feature type="domain" description="MATH" evidence="3">
    <location>
        <begin position="381"/>
        <end position="504"/>
    </location>
</feature>
<organism evidence="4 5">
    <name type="scientific">Caenorhabditis nigoni</name>
    <dbReference type="NCBI Taxonomy" id="1611254"/>
    <lineage>
        <taxon>Eukaryota</taxon>
        <taxon>Metazoa</taxon>
        <taxon>Ecdysozoa</taxon>
        <taxon>Nematoda</taxon>
        <taxon>Chromadorea</taxon>
        <taxon>Rhabditida</taxon>
        <taxon>Rhabditina</taxon>
        <taxon>Rhabditomorpha</taxon>
        <taxon>Rhabditoidea</taxon>
        <taxon>Rhabditidae</taxon>
        <taxon>Peloderinae</taxon>
        <taxon>Caenorhabditis</taxon>
    </lineage>
</organism>
<dbReference type="Pfam" id="PF00646">
    <property type="entry name" value="F-box"/>
    <property type="match status" value="1"/>
</dbReference>
<evidence type="ECO:0000259" key="3">
    <source>
        <dbReference type="PROSITE" id="PS50144"/>
    </source>
</evidence>
<accession>A0A2G5V715</accession>
<reference evidence="5" key="1">
    <citation type="submission" date="2017-10" db="EMBL/GenBank/DDBJ databases">
        <title>Rapid genome shrinkage in a self-fertile nematode reveals novel sperm competition proteins.</title>
        <authorList>
            <person name="Yin D."/>
            <person name="Schwarz E.M."/>
            <person name="Thomas C.G."/>
            <person name="Felde R.L."/>
            <person name="Korf I.F."/>
            <person name="Cutter A.D."/>
            <person name="Schartner C.M."/>
            <person name="Ralston E.J."/>
            <person name="Meyer B.J."/>
            <person name="Haag E.S."/>
        </authorList>
    </citation>
    <scope>NUCLEOTIDE SEQUENCE [LARGE SCALE GENOMIC DNA]</scope>
    <source>
        <strain evidence="5">JU1422</strain>
    </source>
</reference>
<dbReference type="InterPro" id="IPR000210">
    <property type="entry name" value="BTB/POZ_dom"/>
</dbReference>
<dbReference type="Gene3D" id="3.30.710.10">
    <property type="entry name" value="Potassium Channel Kv1.1, Chain A"/>
    <property type="match status" value="1"/>
</dbReference>
<dbReference type="InterPro" id="IPR011333">
    <property type="entry name" value="SKP1/BTB/POZ_sf"/>
</dbReference>
<evidence type="ECO:0000313" key="5">
    <source>
        <dbReference type="Proteomes" id="UP000230233"/>
    </source>
</evidence>
<keyword evidence="5" id="KW-1185">Reference proteome</keyword>
<sequence length="686" mass="79098">MASNIENLAEKTSKLSIDPVYNRNWCDMPADIKLECIGKMELRERLSLRCTAKTENALVDSKKMNFVEGEFVADYDYEISLKSKNGILFINSFLDKTEACDFMKYIFKIGIFENLKFDSSYFLAKQCANAGLQISAKNIDFVRTHFEDMLFILEKTNIGVESIKIEADGDEVVEKGFPLEKVLESPKIWINKNSKIGSTFQTLLTDDGASQHFTNQFKNRILSVSDERLRIQTNNPATHILLERGLLGIGVLDSCYQFSRLSVISAGMKESEYEENHKEWIREICPPELEDLMEILAGEFSAKMANNEKCETKPEQSEKNEVLEELNSQKRKFDKIAEKLQSIEETVSKIAKLNDDEEKSMMKFKEQIESLEKSNLLNDRSNEKLVTRKSFVVKYVFENLEKYKFDISKEEEHFSMNWHMEMQKNNGYLGIYLFAEPIPPFNDDWSIEAKLEFKMIGKNNSSVIKTGEGIFEGLDGNGFDDFLKWEEMREDYLIDNKLTVEVNVEILKRTGFGKNNIREFDESQKEVSDVILVVQDTKFYVQKMYLALQSSYFKALFFGKFNESEKSEIELKDIEADDFQNFLELIHGESSVDDDTVTGILNLADMYDSPTAIRRCEEFLLKKSKKSTVQKLQLALRCNLEHLKNKCLSKITTISDIKSIMAANLPEMDLSTSQALLQKSLGFWDE</sequence>